<dbReference type="SUPFAM" id="SSF48452">
    <property type="entry name" value="TPR-like"/>
    <property type="match status" value="1"/>
</dbReference>
<proteinExistence type="predicted"/>
<name>A0A932GNV9_UNCTE</name>
<reference evidence="1" key="1">
    <citation type="submission" date="2020-07" db="EMBL/GenBank/DDBJ databases">
        <title>Huge and variable diversity of episymbiotic CPR bacteria and DPANN archaea in groundwater ecosystems.</title>
        <authorList>
            <person name="He C.Y."/>
            <person name="Keren R."/>
            <person name="Whittaker M."/>
            <person name="Farag I.F."/>
            <person name="Doudna J."/>
            <person name="Cate J.H.D."/>
            <person name="Banfield J.F."/>
        </authorList>
    </citation>
    <scope>NUCLEOTIDE SEQUENCE</scope>
    <source>
        <strain evidence="1">NC_groundwater_717_Ag_S-0.2um_59_8</strain>
    </source>
</reference>
<dbReference type="AlphaFoldDB" id="A0A932GNV9"/>
<comment type="caution">
    <text evidence="1">The sequence shown here is derived from an EMBL/GenBank/DDBJ whole genome shotgun (WGS) entry which is preliminary data.</text>
</comment>
<evidence type="ECO:0000313" key="1">
    <source>
        <dbReference type="EMBL" id="MBI3014285.1"/>
    </source>
</evidence>
<sequence>MASSAQFTCRVSGHPKSARTLARAGLVLVLLPWVLAARTPQSRGESSPQNPALPAAARHYEKGEYSRTVTLLEKTLSRRLAGLEKQEIYFLLASAQERSGHLEEAVANFKKVAEGEILADYALFHGATILAQLGRPEQALQWLDRLLDRFPGSILVGETYALKANQMEQLGNFPEALKTWEQMERCCAEPSLLPQSFFHQAVLLEKENRPAQAVNFYRQLSVRFPNRPEGAQAEKRLEELAREDPPPWTRFSAQDLWQRALSR</sequence>
<organism evidence="1 2">
    <name type="scientific">Tectimicrobiota bacterium</name>
    <dbReference type="NCBI Taxonomy" id="2528274"/>
    <lineage>
        <taxon>Bacteria</taxon>
        <taxon>Pseudomonadati</taxon>
        <taxon>Nitrospinota/Tectimicrobiota group</taxon>
        <taxon>Candidatus Tectimicrobiota</taxon>
    </lineage>
</organism>
<dbReference type="Pfam" id="PF13432">
    <property type="entry name" value="TPR_16"/>
    <property type="match status" value="1"/>
</dbReference>
<dbReference type="Pfam" id="PF13174">
    <property type="entry name" value="TPR_6"/>
    <property type="match status" value="1"/>
</dbReference>
<evidence type="ECO:0000313" key="2">
    <source>
        <dbReference type="Proteomes" id="UP000741360"/>
    </source>
</evidence>
<dbReference type="Gene3D" id="1.25.40.10">
    <property type="entry name" value="Tetratricopeptide repeat domain"/>
    <property type="match status" value="1"/>
</dbReference>
<accession>A0A932GNV9</accession>
<dbReference type="Proteomes" id="UP000741360">
    <property type="component" value="Unassembled WGS sequence"/>
</dbReference>
<dbReference type="InterPro" id="IPR019734">
    <property type="entry name" value="TPR_rpt"/>
</dbReference>
<dbReference type="InterPro" id="IPR011990">
    <property type="entry name" value="TPR-like_helical_dom_sf"/>
</dbReference>
<protein>
    <submittedName>
        <fullName evidence="1">Tetratricopeptide repeat protein</fullName>
    </submittedName>
</protein>
<dbReference type="EMBL" id="JACPSX010000077">
    <property type="protein sequence ID" value="MBI3014285.1"/>
    <property type="molecule type" value="Genomic_DNA"/>
</dbReference>
<gene>
    <name evidence="1" type="ORF">HYY65_04275</name>
</gene>
<feature type="non-terminal residue" evidence="1">
    <location>
        <position position="263"/>
    </location>
</feature>